<feature type="domain" description="Sulfocyanin-like C-terminal" evidence="3">
    <location>
        <begin position="33"/>
        <end position="161"/>
    </location>
</feature>
<dbReference type="InterPro" id="IPR049544">
    <property type="entry name" value="SoxE-like_C"/>
</dbReference>
<reference evidence="4 5" key="1">
    <citation type="submission" date="2024-09" db="EMBL/GenBank/DDBJ databases">
        <authorList>
            <person name="Sun Q."/>
            <person name="Mori K."/>
        </authorList>
    </citation>
    <scope>NUCLEOTIDE SEQUENCE [LARGE SCALE GENOMIC DNA]</scope>
    <source>
        <strain evidence="4 5">JCM 13503</strain>
    </source>
</reference>
<comment type="caution">
    <text evidence="4">The sequence shown here is derived from an EMBL/GenBank/DDBJ whole genome shotgun (WGS) entry which is preliminary data.</text>
</comment>
<evidence type="ECO:0000313" key="4">
    <source>
        <dbReference type="EMBL" id="MFB9994714.1"/>
    </source>
</evidence>
<dbReference type="InterPro" id="IPR008972">
    <property type="entry name" value="Cupredoxin"/>
</dbReference>
<evidence type="ECO:0000313" key="5">
    <source>
        <dbReference type="Proteomes" id="UP001589733"/>
    </source>
</evidence>
<organism evidence="4 5">
    <name type="scientific">Deinococcus oregonensis</name>
    <dbReference type="NCBI Taxonomy" id="1805970"/>
    <lineage>
        <taxon>Bacteria</taxon>
        <taxon>Thermotogati</taxon>
        <taxon>Deinococcota</taxon>
        <taxon>Deinococci</taxon>
        <taxon>Deinococcales</taxon>
        <taxon>Deinococcaceae</taxon>
        <taxon>Deinococcus</taxon>
    </lineage>
</organism>
<evidence type="ECO:0000256" key="1">
    <source>
        <dbReference type="ARBA" id="ARBA00022723"/>
    </source>
</evidence>
<dbReference type="Proteomes" id="UP001589733">
    <property type="component" value="Unassembled WGS sequence"/>
</dbReference>
<dbReference type="InterPro" id="IPR033138">
    <property type="entry name" value="Cu_oxidase_CS"/>
</dbReference>
<dbReference type="PROSITE" id="PS00079">
    <property type="entry name" value="MULTICOPPER_OXIDASE1"/>
    <property type="match status" value="1"/>
</dbReference>
<dbReference type="EMBL" id="JBHLYR010000063">
    <property type="protein sequence ID" value="MFB9994714.1"/>
    <property type="molecule type" value="Genomic_DNA"/>
</dbReference>
<evidence type="ECO:0000256" key="2">
    <source>
        <dbReference type="SAM" id="SignalP"/>
    </source>
</evidence>
<keyword evidence="2" id="KW-0732">Signal</keyword>
<evidence type="ECO:0000259" key="3">
    <source>
        <dbReference type="Pfam" id="PF06525"/>
    </source>
</evidence>
<dbReference type="SUPFAM" id="SSF49503">
    <property type="entry name" value="Cupredoxins"/>
    <property type="match status" value="1"/>
</dbReference>
<accession>A0ABV6B4N3</accession>
<name>A0ABV6B4N3_9DEIO</name>
<sequence>MKTLFTTALVLTSVSLAQTSAATPPAMDMPPVIKTDSATKTVQVTFVAGHSMNNNGLNYNGDAKGEKTLTVPLGWRVEVNLNNTGRFPHDFAVIAGTALPASPSTARLAFPNAATPVVAPAGSTAAPAQFVVNRPGTYFILCRIGKHAQNGMYVKLKVVNGAKAATYQ</sequence>
<dbReference type="RefSeq" id="WP_380015921.1">
    <property type="nucleotide sequence ID" value="NZ_JBHLYR010000063.1"/>
</dbReference>
<keyword evidence="5" id="KW-1185">Reference proteome</keyword>
<feature type="signal peptide" evidence="2">
    <location>
        <begin position="1"/>
        <end position="17"/>
    </location>
</feature>
<dbReference type="Pfam" id="PF06525">
    <property type="entry name" value="SoxE"/>
    <property type="match status" value="1"/>
</dbReference>
<keyword evidence="1" id="KW-0479">Metal-binding</keyword>
<dbReference type="Gene3D" id="2.60.40.420">
    <property type="entry name" value="Cupredoxins - blue copper proteins"/>
    <property type="match status" value="1"/>
</dbReference>
<proteinExistence type="predicted"/>
<feature type="chain" id="PRO_5045651592" evidence="2">
    <location>
        <begin position="18"/>
        <end position="168"/>
    </location>
</feature>
<protein>
    <submittedName>
        <fullName evidence="4">Sulfocyanin-like copper-binding protein</fullName>
    </submittedName>
</protein>
<gene>
    <name evidence="4" type="ORF">ACFFLM_22405</name>
</gene>